<name>A0A2C5ZT11_9HYPO</name>
<keyword evidence="3" id="KW-0472">Membrane</keyword>
<comment type="caution">
    <text evidence="6">The sequence shown here is derived from an EMBL/GenBank/DDBJ whole genome shotgun (WGS) entry which is preliminary data.</text>
</comment>
<evidence type="ECO:0000313" key="6">
    <source>
        <dbReference type="EMBL" id="PHH82491.1"/>
    </source>
</evidence>
<feature type="compositionally biased region" description="Pro residues" evidence="4">
    <location>
        <begin position="72"/>
        <end position="84"/>
    </location>
</feature>
<evidence type="ECO:0000256" key="4">
    <source>
        <dbReference type="SAM" id="MobiDB-lite"/>
    </source>
</evidence>
<protein>
    <recommendedName>
        <fullName evidence="5">Cysteine-rich transmembrane domain-containing protein</fullName>
    </recommendedName>
</protein>
<feature type="compositionally biased region" description="Low complexity" evidence="4">
    <location>
        <begin position="41"/>
        <end position="71"/>
    </location>
</feature>
<feature type="domain" description="Cysteine-rich transmembrane" evidence="5">
    <location>
        <begin position="83"/>
        <end position="116"/>
    </location>
</feature>
<gene>
    <name evidence="6" type="ORF">CDD82_5827</name>
</gene>
<evidence type="ECO:0000313" key="7">
    <source>
        <dbReference type="Proteomes" id="UP000224854"/>
    </source>
</evidence>
<dbReference type="Pfam" id="PF12734">
    <property type="entry name" value="CYSTM"/>
    <property type="match status" value="1"/>
</dbReference>
<dbReference type="InterPro" id="IPR028144">
    <property type="entry name" value="CYSTM_dom"/>
</dbReference>
<feature type="compositionally biased region" description="Pro residues" evidence="4">
    <location>
        <begin position="8"/>
        <end position="18"/>
    </location>
</feature>
<comment type="similarity">
    <text evidence="2">Belongs to the CYSTM1 family.</text>
</comment>
<proteinExistence type="inferred from homology"/>
<reference evidence="6 7" key="1">
    <citation type="submission" date="2017-06" db="EMBL/GenBank/DDBJ databases">
        <title>Ant-infecting Ophiocordyceps genomes reveal a high diversity of potential behavioral manipulation genes and a possible major role for enterotoxins.</title>
        <authorList>
            <person name="De Bekker C."/>
            <person name="Evans H.C."/>
            <person name="Brachmann A."/>
            <person name="Hughes D.P."/>
        </authorList>
    </citation>
    <scope>NUCLEOTIDE SEQUENCE [LARGE SCALE GENOMIC DNA]</scope>
    <source>
        <strain evidence="6 7">1348a</strain>
    </source>
</reference>
<dbReference type="EMBL" id="NJEU01000056">
    <property type="protein sequence ID" value="PHH82491.1"/>
    <property type="molecule type" value="Genomic_DNA"/>
</dbReference>
<comment type="subcellular location">
    <subcellularLocation>
        <location evidence="1">Membrane</location>
    </subcellularLocation>
</comment>
<evidence type="ECO:0000256" key="2">
    <source>
        <dbReference type="ARBA" id="ARBA00009444"/>
    </source>
</evidence>
<organism evidence="6 7">
    <name type="scientific">Ophiocordyceps australis</name>
    <dbReference type="NCBI Taxonomy" id="1399860"/>
    <lineage>
        <taxon>Eukaryota</taxon>
        <taxon>Fungi</taxon>
        <taxon>Dikarya</taxon>
        <taxon>Ascomycota</taxon>
        <taxon>Pezizomycotina</taxon>
        <taxon>Sordariomycetes</taxon>
        <taxon>Hypocreomycetidae</taxon>
        <taxon>Hypocreales</taxon>
        <taxon>Ophiocordycipitaceae</taxon>
        <taxon>Ophiocordyceps</taxon>
    </lineage>
</organism>
<dbReference type="GO" id="GO:0016020">
    <property type="term" value="C:membrane"/>
    <property type="evidence" value="ECO:0007669"/>
    <property type="project" value="UniProtKB-SubCell"/>
</dbReference>
<evidence type="ECO:0000259" key="5">
    <source>
        <dbReference type="Pfam" id="PF12734"/>
    </source>
</evidence>
<dbReference type="AlphaFoldDB" id="A0A2C5ZT11"/>
<evidence type="ECO:0000256" key="1">
    <source>
        <dbReference type="ARBA" id="ARBA00004370"/>
    </source>
</evidence>
<accession>A0A2C5ZT11</accession>
<keyword evidence="7" id="KW-1185">Reference proteome</keyword>
<dbReference type="Proteomes" id="UP000224854">
    <property type="component" value="Unassembled WGS sequence"/>
</dbReference>
<feature type="compositionally biased region" description="Polar residues" evidence="4">
    <location>
        <begin position="24"/>
        <end position="40"/>
    </location>
</feature>
<feature type="region of interest" description="Disordered" evidence="4">
    <location>
        <begin position="1"/>
        <end position="91"/>
    </location>
</feature>
<sequence>MARKGEEPPPYGVPPQAPKPTFDSGPSQQQAQYNPGQPSSYNQQPQGAYYQPGPQMGYYNQQQGPYPAGQGPYPPQGQYPPGPGYVPQQRNNQQKVGMLEGLLAGLACCCCLDIIF</sequence>
<evidence type="ECO:0000256" key="3">
    <source>
        <dbReference type="ARBA" id="ARBA00023136"/>
    </source>
</evidence>